<reference evidence="2" key="1">
    <citation type="submission" date="2019-10" db="EMBL/GenBank/DDBJ databases">
        <authorList>
            <consortium name="DOE Joint Genome Institute"/>
            <person name="Kuo A."/>
            <person name="Miyauchi S."/>
            <person name="Kiss E."/>
            <person name="Drula E."/>
            <person name="Kohler A."/>
            <person name="Sanchez-Garcia M."/>
            <person name="Andreopoulos B."/>
            <person name="Barry K.W."/>
            <person name="Bonito G."/>
            <person name="Buee M."/>
            <person name="Carver A."/>
            <person name="Chen C."/>
            <person name="Cichocki N."/>
            <person name="Clum A."/>
            <person name="Culley D."/>
            <person name="Crous P.W."/>
            <person name="Fauchery L."/>
            <person name="Girlanda M."/>
            <person name="Hayes R."/>
            <person name="Keri Z."/>
            <person name="LaButti K."/>
            <person name="Lipzen A."/>
            <person name="Lombard V."/>
            <person name="Magnuson J."/>
            <person name="Maillard F."/>
            <person name="Morin E."/>
            <person name="Murat C."/>
            <person name="Nolan M."/>
            <person name="Ohm R."/>
            <person name="Pangilinan J."/>
            <person name="Pereira M."/>
            <person name="Perotto S."/>
            <person name="Peter M."/>
            <person name="Riley R."/>
            <person name="Sitrit Y."/>
            <person name="Stielow B."/>
            <person name="Szollosi G."/>
            <person name="Zifcakova L."/>
            <person name="Stursova M."/>
            <person name="Spatafora J.W."/>
            <person name="Tedersoo L."/>
            <person name="Vaario L.-M."/>
            <person name="Yamada A."/>
            <person name="Yan M."/>
            <person name="Wang P."/>
            <person name="Xu J."/>
            <person name="Bruns T."/>
            <person name="Baldrian P."/>
            <person name="Vilgalys R."/>
            <person name="Henrissat B."/>
            <person name="Grigoriev I.V."/>
            <person name="Hibbett D."/>
            <person name="Nagy L.G."/>
            <person name="Martin F.M."/>
        </authorList>
    </citation>
    <scope>NUCLEOTIDE SEQUENCE</scope>
    <source>
        <strain evidence="2">BED1</strain>
    </source>
</reference>
<keyword evidence="3" id="KW-1185">Reference proteome</keyword>
<name>A0AAD4B8X4_BOLED</name>
<evidence type="ECO:0000313" key="3">
    <source>
        <dbReference type="Proteomes" id="UP001194468"/>
    </source>
</evidence>
<dbReference type="AlphaFoldDB" id="A0AAD4B8X4"/>
<dbReference type="Proteomes" id="UP001194468">
    <property type="component" value="Unassembled WGS sequence"/>
</dbReference>
<feature type="region of interest" description="Disordered" evidence="1">
    <location>
        <begin position="86"/>
        <end position="105"/>
    </location>
</feature>
<gene>
    <name evidence="2" type="ORF">L210DRAFT_3513611</name>
</gene>
<evidence type="ECO:0000313" key="2">
    <source>
        <dbReference type="EMBL" id="KAF8414581.1"/>
    </source>
</evidence>
<comment type="caution">
    <text evidence="2">The sequence shown here is derived from an EMBL/GenBank/DDBJ whole genome shotgun (WGS) entry which is preliminary data.</text>
</comment>
<organism evidence="2 3">
    <name type="scientific">Boletus edulis BED1</name>
    <dbReference type="NCBI Taxonomy" id="1328754"/>
    <lineage>
        <taxon>Eukaryota</taxon>
        <taxon>Fungi</taxon>
        <taxon>Dikarya</taxon>
        <taxon>Basidiomycota</taxon>
        <taxon>Agaricomycotina</taxon>
        <taxon>Agaricomycetes</taxon>
        <taxon>Agaricomycetidae</taxon>
        <taxon>Boletales</taxon>
        <taxon>Boletineae</taxon>
        <taxon>Boletaceae</taxon>
        <taxon>Boletoideae</taxon>
        <taxon>Boletus</taxon>
    </lineage>
</organism>
<protein>
    <submittedName>
        <fullName evidence="2">Uncharacterized protein</fullName>
    </submittedName>
</protein>
<sequence>MSDEESEIFSCEVVGCPDDWRVHERERSEVPHMSRDGNALHQYRPPGGCRGEHDTLGAVKAFSNREIIIDDGLYDVIGRRNEENERVVETNAQRQDGWPGDQMGK</sequence>
<evidence type="ECO:0000256" key="1">
    <source>
        <dbReference type="SAM" id="MobiDB-lite"/>
    </source>
</evidence>
<feature type="region of interest" description="Disordered" evidence="1">
    <location>
        <begin position="27"/>
        <end position="49"/>
    </location>
</feature>
<accession>A0AAD4B8X4</accession>
<reference evidence="2" key="2">
    <citation type="journal article" date="2020" name="Nat. Commun.">
        <title>Large-scale genome sequencing of mycorrhizal fungi provides insights into the early evolution of symbiotic traits.</title>
        <authorList>
            <person name="Miyauchi S."/>
            <person name="Kiss E."/>
            <person name="Kuo A."/>
            <person name="Drula E."/>
            <person name="Kohler A."/>
            <person name="Sanchez-Garcia M."/>
            <person name="Morin E."/>
            <person name="Andreopoulos B."/>
            <person name="Barry K.W."/>
            <person name="Bonito G."/>
            <person name="Buee M."/>
            <person name="Carver A."/>
            <person name="Chen C."/>
            <person name="Cichocki N."/>
            <person name="Clum A."/>
            <person name="Culley D."/>
            <person name="Crous P.W."/>
            <person name="Fauchery L."/>
            <person name="Girlanda M."/>
            <person name="Hayes R.D."/>
            <person name="Keri Z."/>
            <person name="LaButti K."/>
            <person name="Lipzen A."/>
            <person name="Lombard V."/>
            <person name="Magnuson J."/>
            <person name="Maillard F."/>
            <person name="Murat C."/>
            <person name="Nolan M."/>
            <person name="Ohm R.A."/>
            <person name="Pangilinan J."/>
            <person name="Pereira M.F."/>
            <person name="Perotto S."/>
            <person name="Peter M."/>
            <person name="Pfister S."/>
            <person name="Riley R."/>
            <person name="Sitrit Y."/>
            <person name="Stielow J.B."/>
            <person name="Szollosi G."/>
            <person name="Zifcakova L."/>
            <person name="Stursova M."/>
            <person name="Spatafora J.W."/>
            <person name="Tedersoo L."/>
            <person name="Vaario L.M."/>
            <person name="Yamada A."/>
            <person name="Yan M."/>
            <person name="Wang P."/>
            <person name="Xu J."/>
            <person name="Bruns T."/>
            <person name="Baldrian P."/>
            <person name="Vilgalys R."/>
            <person name="Dunand C."/>
            <person name="Henrissat B."/>
            <person name="Grigoriev I.V."/>
            <person name="Hibbett D."/>
            <person name="Nagy L.G."/>
            <person name="Martin F.M."/>
        </authorList>
    </citation>
    <scope>NUCLEOTIDE SEQUENCE</scope>
    <source>
        <strain evidence="2">BED1</strain>
    </source>
</reference>
<proteinExistence type="predicted"/>
<dbReference type="EMBL" id="WHUW01000477">
    <property type="protein sequence ID" value="KAF8414581.1"/>
    <property type="molecule type" value="Genomic_DNA"/>
</dbReference>